<evidence type="ECO:0000313" key="1">
    <source>
        <dbReference type="EMBL" id="KAG0428789.1"/>
    </source>
</evidence>
<keyword evidence="2" id="KW-1185">Reference proteome</keyword>
<dbReference type="Proteomes" id="UP000805193">
    <property type="component" value="Unassembled WGS sequence"/>
</dbReference>
<dbReference type="EMBL" id="JABSTQ010009481">
    <property type="protein sequence ID" value="KAG0428789.1"/>
    <property type="molecule type" value="Genomic_DNA"/>
</dbReference>
<sequence length="429" mass="49378">MGIGNVVILNDFESIKTFMTRKDMVHRPSDWIIRHSGILGVATLNGKPWVDNRRVCLNALRELGIGHTSMKEREECQYLVKRIADWASTPNLLEEYLKPSVSNNITALVFGRRYDYDDARRKYMDDRLDETIDVLTQDSIVGVLPLWAFNLAALVPSSTCNIVKNLGHNLLQYTRNQVKEYRESQTEKGDWHFIDSYLKTIKEHEEDPDSSYNMDHLLGNVLSFFVAGSTTVRSAIQWNVLYLASQPDNLQLMIQREIDEVVGKERSPSWEDHENMPLTVATIWEMFRWRTDSTFGGPREIIEDIVVGEYSIPKGTMLLPNVRAVHSDPRLWKNPKDFDPFRFLSEDGTCLVPKPEYLIPFSIGRRMCPGEILGMAEVFLYVASIFQRFRVLPPEGVNINLAPRSQNFHVPFPQKLRFVPRCADNVTPL</sequence>
<evidence type="ECO:0000313" key="2">
    <source>
        <dbReference type="Proteomes" id="UP000805193"/>
    </source>
</evidence>
<gene>
    <name evidence="1" type="ORF">HPB47_024249</name>
</gene>
<proteinExistence type="predicted"/>
<comment type="caution">
    <text evidence="1">The sequence shown here is derived from an EMBL/GenBank/DDBJ whole genome shotgun (WGS) entry which is preliminary data.</text>
</comment>
<name>A0AC60Q4X4_IXOPE</name>
<protein>
    <submittedName>
        <fullName evidence="1">Uncharacterized protein</fullName>
    </submittedName>
</protein>
<accession>A0AC60Q4X4</accession>
<reference evidence="1 2" key="1">
    <citation type="journal article" date="2020" name="Cell">
        <title>Large-Scale Comparative Analyses of Tick Genomes Elucidate Their Genetic Diversity and Vector Capacities.</title>
        <authorList>
            <consortium name="Tick Genome and Microbiome Consortium (TIGMIC)"/>
            <person name="Jia N."/>
            <person name="Wang J."/>
            <person name="Shi W."/>
            <person name="Du L."/>
            <person name="Sun Y."/>
            <person name="Zhan W."/>
            <person name="Jiang J.F."/>
            <person name="Wang Q."/>
            <person name="Zhang B."/>
            <person name="Ji P."/>
            <person name="Bell-Sakyi L."/>
            <person name="Cui X.M."/>
            <person name="Yuan T.T."/>
            <person name="Jiang B.G."/>
            <person name="Yang W.F."/>
            <person name="Lam T.T."/>
            <person name="Chang Q.C."/>
            <person name="Ding S.J."/>
            <person name="Wang X.J."/>
            <person name="Zhu J.G."/>
            <person name="Ruan X.D."/>
            <person name="Zhao L."/>
            <person name="Wei J.T."/>
            <person name="Ye R.Z."/>
            <person name="Que T.C."/>
            <person name="Du C.H."/>
            <person name="Zhou Y.H."/>
            <person name="Cheng J.X."/>
            <person name="Dai P.F."/>
            <person name="Guo W.B."/>
            <person name="Han X.H."/>
            <person name="Huang E.J."/>
            <person name="Li L.F."/>
            <person name="Wei W."/>
            <person name="Gao Y.C."/>
            <person name="Liu J.Z."/>
            <person name="Shao H.Z."/>
            <person name="Wang X."/>
            <person name="Wang C.C."/>
            <person name="Yang T.C."/>
            <person name="Huo Q.B."/>
            <person name="Li W."/>
            <person name="Chen H.Y."/>
            <person name="Chen S.E."/>
            <person name="Zhou L.G."/>
            <person name="Ni X.B."/>
            <person name="Tian J.H."/>
            <person name="Sheng Y."/>
            <person name="Liu T."/>
            <person name="Pan Y.S."/>
            <person name="Xia L.Y."/>
            <person name="Li J."/>
            <person name="Zhao F."/>
            <person name="Cao W.C."/>
        </authorList>
    </citation>
    <scope>NUCLEOTIDE SEQUENCE [LARGE SCALE GENOMIC DNA]</scope>
    <source>
        <strain evidence="1">Iper-2018</strain>
    </source>
</reference>
<organism evidence="1 2">
    <name type="scientific">Ixodes persulcatus</name>
    <name type="common">Taiga tick</name>
    <dbReference type="NCBI Taxonomy" id="34615"/>
    <lineage>
        <taxon>Eukaryota</taxon>
        <taxon>Metazoa</taxon>
        <taxon>Ecdysozoa</taxon>
        <taxon>Arthropoda</taxon>
        <taxon>Chelicerata</taxon>
        <taxon>Arachnida</taxon>
        <taxon>Acari</taxon>
        <taxon>Parasitiformes</taxon>
        <taxon>Ixodida</taxon>
        <taxon>Ixodoidea</taxon>
        <taxon>Ixodidae</taxon>
        <taxon>Ixodinae</taxon>
        <taxon>Ixodes</taxon>
    </lineage>
</organism>